<dbReference type="CDD" id="cd06460">
    <property type="entry name" value="M32_Taq"/>
    <property type="match status" value="1"/>
</dbReference>
<dbReference type="PRINTS" id="PR00998">
    <property type="entry name" value="CRBOXYPTASET"/>
</dbReference>
<dbReference type="Proteomes" id="UP001375743">
    <property type="component" value="Unassembled WGS sequence"/>
</dbReference>
<accession>A0ABU8XLK3</accession>
<dbReference type="GO" id="GO:0004180">
    <property type="term" value="F:carboxypeptidase activity"/>
    <property type="evidence" value="ECO:0007669"/>
    <property type="project" value="UniProtKB-KW"/>
</dbReference>
<keyword evidence="1" id="KW-0645">Protease</keyword>
<evidence type="ECO:0000256" key="1">
    <source>
        <dbReference type="PIRNR" id="PIRNR006615"/>
    </source>
</evidence>
<name>A0ABU8XLK3_9PROT</name>
<keyword evidence="3" id="KW-1185">Reference proteome</keyword>
<proteinExistence type="inferred from homology"/>
<comment type="caution">
    <text evidence="2">The sequence shown here is derived from an EMBL/GenBank/DDBJ whole genome shotgun (WGS) entry which is preliminary data.</text>
</comment>
<evidence type="ECO:0000313" key="2">
    <source>
        <dbReference type="EMBL" id="MEK0082086.1"/>
    </source>
</evidence>
<dbReference type="RefSeq" id="WP_418157941.1">
    <property type="nucleotide sequence ID" value="NZ_JBBLZC010000002.1"/>
</dbReference>
<dbReference type="InterPro" id="IPR001333">
    <property type="entry name" value="Peptidase_M32_Taq"/>
</dbReference>
<comment type="similarity">
    <text evidence="1">Belongs to the peptidase M32 family.</text>
</comment>
<keyword evidence="1" id="KW-0482">Metalloprotease</keyword>
<dbReference type="SUPFAM" id="SSF55486">
    <property type="entry name" value="Metalloproteases ('zincins'), catalytic domain"/>
    <property type="match status" value="1"/>
</dbReference>
<dbReference type="EMBL" id="JBBLZC010000002">
    <property type="protein sequence ID" value="MEK0082086.1"/>
    <property type="molecule type" value="Genomic_DNA"/>
</dbReference>
<dbReference type="Pfam" id="PF02074">
    <property type="entry name" value="Peptidase_M32"/>
    <property type="match status" value="1"/>
</dbReference>
<dbReference type="PANTHER" id="PTHR34217">
    <property type="entry name" value="METAL-DEPENDENT CARBOXYPEPTIDASE"/>
    <property type="match status" value="1"/>
</dbReference>
<dbReference type="PIRSF" id="PIRSF006615">
    <property type="entry name" value="Zn_crbxpep_Taq"/>
    <property type="match status" value="1"/>
</dbReference>
<keyword evidence="1" id="KW-0479">Metal-binding</keyword>
<dbReference type="EC" id="3.4.17.19" evidence="1"/>
<keyword evidence="1 2" id="KW-0121">Carboxypeptidase</keyword>
<dbReference type="Gene3D" id="1.10.1370.30">
    <property type="match status" value="1"/>
</dbReference>
<evidence type="ECO:0000313" key="3">
    <source>
        <dbReference type="Proteomes" id="UP001375743"/>
    </source>
</evidence>
<organism evidence="2 3">
    <name type="scientific">Benzoatithermus flavus</name>
    <dbReference type="NCBI Taxonomy" id="3108223"/>
    <lineage>
        <taxon>Bacteria</taxon>
        <taxon>Pseudomonadati</taxon>
        <taxon>Pseudomonadota</taxon>
        <taxon>Alphaproteobacteria</taxon>
        <taxon>Geminicoccales</taxon>
        <taxon>Geminicoccaceae</taxon>
        <taxon>Benzoatithermus</taxon>
    </lineage>
</organism>
<reference evidence="2 3" key="1">
    <citation type="submission" date="2024-01" db="EMBL/GenBank/DDBJ databases">
        <title>Multi-omics insights into the function and evolution of sodium benzoate biodegradation pathways in Benzoatithermus flavus gen. nov., sp. nov. from hot spring.</title>
        <authorList>
            <person name="Hu C.-J."/>
            <person name="Li W.-J."/>
        </authorList>
    </citation>
    <scope>NUCLEOTIDE SEQUENCE [LARGE SCALE GENOMIC DNA]</scope>
    <source>
        <strain evidence="2 3">SYSU G07066</strain>
    </source>
</reference>
<comment type="function">
    <text evidence="1">Broad specificity carboxypetidase that releases amino acids sequentially from the C-terminus, including neutral, aromatic, polar and basic residues.</text>
</comment>
<dbReference type="PANTHER" id="PTHR34217:SF1">
    <property type="entry name" value="CARBOXYPEPTIDASE 1"/>
    <property type="match status" value="1"/>
</dbReference>
<sequence length="496" mass="54910">MGWHYAALEERFRRIAGIQGALAILDWDTAVVMPKKAAPDRGEQLAALRRVAHDLLTHPETGEQLSAAEAETDLDPWQQANLREMRRKYRHAHSLEPALVEALARATTRCEMTWREARARADFALLAPELEEVVRLTREAAQVTGAALGLEPYDALLDAHQPDLRDAEVVPLFDRLAAELPPLVESILAHQAKMPEPLRPQGPFPPARQKELGKALMARLGFDFDAGRLDESTHPFCGGTPSDIRITTRYREDEVASALMGVLHETGHALYEAGLPKAWRGQPVGEARGIAVHESQSLIVEMQACRSPAFIRFLAGELRGTFGDDPAFAPDNLVRLYHRVERGFIRVDADEATYPLHVILRHRLERKLIAGDLAVADLPAAWNEGMRELLGIVPPDDRLGCLQDIHWPVGGFGYFPCYTLGAMLAAQLFRTAEGQIPGLLAAIGRGDFAPLLHWLREKVHGVGSKPSFAELVRNATGGPLAVEPFLEHLRARYLAR</sequence>
<gene>
    <name evidence="2" type="ORF">U1T56_02900</name>
</gene>
<protein>
    <recommendedName>
        <fullName evidence="1">Metal-dependent carboxypeptidase</fullName>
        <ecNumber evidence="1">3.4.17.19</ecNumber>
    </recommendedName>
</protein>
<keyword evidence="1 2" id="KW-0378">Hydrolase</keyword>
<comment type="catalytic activity">
    <reaction evidence="1">
        <text>Release of a C-terminal amino acid with broad specificity, except for -Pro.</text>
        <dbReference type="EC" id="3.4.17.19"/>
    </reaction>
</comment>
<dbReference type="PROSITE" id="PS52034">
    <property type="entry name" value="PEPTIDASE_M32"/>
    <property type="match status" value="1"/>
</dbReference>